<dbReference type="Pfam" id="PF00153">
    <property type="entry name" value="Mito_carr"/>
    <property type="match status" value="1"/>
</dbReference>
<dbReference type="Gene3D" id="1.50.40.10">
    <property type="entry name" value="Mitochondrial carrier domain"/>
    <property type="match status" value="1"/>
</dbReference>
<proteinExistence type="predicted"/>
<dbReference type="InterPro" id="IPR018108">
    <property type="entry name" value="MCP_transmembrane"/>
</dbReference>
<gene>
    <name evidence="4" type="ORF">FSB_LOCUS34481</name>
</gene>
<comment type="subcellular location">
    <subcellularLocation>
        <location evidence="1">Membrane</location>
        <topology evidence="1">Multi-pass membrane protein</topology>
    </subcellularLocation>
</comment>
<keyword evidence="3" id="KW-0472">Membrane</keyword>
<name>A0A2N9H4R0_FAGSY</name>
<keyword evidence="2" id="KW-0812">Transmembrane</keyword>
<dbReference type="SUPFAM" id="SSF103506">
    <property type="entry name" value="Mitochondrial carrier"/>
    <property type="match status" value="1"/>
</dbReference>
<reference evidence="4" key="1">
    <citation type="submission" date="2018-02" db="EMBL/GenBank/DDBJ databases">
        <authorList>
            <person name="Cohen D.B."/>
            <person name="Kent A.D."/>
        </authorList>
    </citation>
    <scope>NUCLEOTIDE SEQUENCE</scope>
</reference>
<dbReference type="GO" id="GO:0016020">
    <property type="term" value="C:membrane"/>
    <property type="evidence" value="ECO:0007669"/>
    <property type="project" value="UniProtKB-SubCell"/>
</dbReference>
<accession>A0A2N9H4R0</accession>
<evidence type="ECO:0000313" key="4">
    <source>
        <dbReference type="EMBL" id="SPD06599.1"/>
    </source>
</evidence>
<evidence type="ECO:0000256" key="1">
    <source>
        <dbReference type="ARBA" id="ARBA00004141"/>
    </source>
</evidence>
<evidence type="ECO:0000256" key="3">
    <source>
        <dbReference type="ARBA" id="ARBA00023136"/>
    </source>
</evidence>
<sequence>MEDLLKNQLFATHAIAATTSVTLGTALTYPLDTIKVLVQVGSGPGKQLTPAQVLDRVRSLSGNAGSN</sequence>
<dbReference type="EMBL" id="OIVN01002806">
    <property type="protein sequence ID" value="SPD06599.1"/>
    <property type="molecule type" value="Genomic_DNA"/>
</dbReference>
<evidence type="ECO:0000256" key="2">
    <source>
        <dbReference type="ARBA" id="ARBA00022692"/>
    </source>
</evidence>
<organism evidence="4">
    <name type="scientific">Fagus sylvatica</name>
    <name type="common">Beechnut</name>
    <dbReference type="NCBI Taxonomy" id="28930"/>
    <lineage>
        <taxon>Eukaryota</taxon>
        <taxon>Viridiplantae</taxon>
        <taxon>Streptophyta</taxon>
        <taxon>Embryophyta</taxon>
        <taxon>Tracheophyta</taxon>
        <taxon>Spermatophyta</taxon>
        <taxon>Magnoliopsida</taxon>
        <taxon>eudicotyledons</taxon>
        <taxon>Gunneridae</taxon>
        <taxon>Pentapetalae</taxon>
        <taxon>rosids</taxon>
        <taxon>fabids</taxon>
        <taxon>Fagales</taxon>
        <taxon>Fagaceae</taxon>
        <taxon>Fagus</taxon>
    </lineage>
</organism>
<protein>
    <submittedName>
        <fullName evidence="4">Uncharacterized protein</fullName>
    </submittedName>
</protein>
<dbReference type="AlphaFoldDB" id="A0A2N9H4R0"/>
<dbReference type="InterPro" id="IPR023395">
    <property type="entry name" value="MCP_dom_sf"/>
</dbReference>